<dbReference type="InterPro" id="IPR000182">
    <property type="entry name" value="GNAT_dom"/>
</dbReference>
<dbReference type="RefSeq" id="WP_376979481.1">
    <property type="nucleotide sequence ID" value="NZ_JBHLSV010000006.1"/>
</dbReference>
<gene>
    <name evidence="5" type="ORF">ACFFF6_07035</name>
</gene>
<keyword evidence="1 5" id="KW-0808">Transferase</keyword>
<dbReference type="PANTHER" id="PTHR43792">
    <property type="entry name" value="GNAT FAMILY, PUTATIVE (AFU_ORTHOLOGUE AFUA_3G00765)-RELATED-RELATED"/>
    <property type="match status" value="1"/>
</dbReference>
<feature type="domain" description="N-acetyltransferase" evidence="4">
    <location>
        <begin position="12"/>
        <end position="183"/>
    </location>
</feature>
<sequence length="336" mass="35747">MTSPADRSDPTVRLRPLELADAPRLVDLERRNRAELLVGAPVRGEDWFTETGQRTMIAGALSAAEAGQGAPLGILLEEAGEEVLVGRLSINGVVRGAFSSASLGYWVDRAHTGRGVATAAVRAAVGIAFGGFGLHRLQAEVQVGNTASVRVLERCGFAEYGLAPQYLRLGGRWADCRLFQLVNADWRESAPAAAPTGDGASVRISAEIPALPDVLALYDAVGWSSYTQEPQTLDAALAGSTRVVTARRDGQLIGLARVLSDRATIAYLQDVLVRPSEQGRGVGRDLVEAALAPFAQLRQHVLLTDAEPGQRAFYEALGLTEVHDHPAGLRAFVRLG</sequence>
<reference evidence="5 6" key="1">
    <citation type="submission" date="2024-09" db="EMBL/GenBank/DDBJ databases">
        <authorList>
            <person name="Sun Q."/>
            <person name="Mori K."/>
        </authorList>
    </citation>
    <scope>NUCLEOTIDE SEQUENCE [LARGE SCALE GENOMIC DNA]</scope>
    <source>
        <strain evidence="5 6">CICC 10874</strain>
    </source>
</reference>
<evidence type="ECO:0000256" key="2">
    <source>
        <dbReference type="ARBA" id="ARBA00023315"/>
    </source>
</evidence>
<accession>A0ABV6R9P1</accession>
<dbReference type="Proteomes" id="UP001589793">
    <property type="component" value="Unassembled WGS sequence"/>
</dbReference>
<evidence type="ECO:0000313" key="6">
    <source>
        <dbReference type="Proteomes" id="UP001589793"/>
    </source>
</evidence>
<dbReference type="GO" id="GO:0016746">
    <property type="term" value="F:acyltransferase activity"/>
    <property type="evidence" value="ECO:0007669"/>
    <property type="project" value="UniProtKB-KW"/>
</dbReference>
<feature type="domain" description="N-acetyltransferase" evidence="4">
    <location>
        <begin position="202"/>
        <end position="336"/>
    </location>
</feature>
<evidence type="ECO:0000256" key="1">
    <source>
        <dbReference type="ARBA" id="ARBA00022679"/>
    </source>
</evidence>
<dbReference type="SUPFAM" id="SSF55729">
    <property type="entry name" value="Acyl-CoA N-acyltransferases (Nat)"/>
    <property type="match status" value="2"/>
</dbReference>
<keyword evidence="2 5" id="KW-0012">Acyltransferase</keyword>
<evidence type="ECO:0000256" key="3">
    <source>
        <dbReference type="ARBA" id="ARBA00038502"/>
    </source>
</evidence>
<dbReference type="EC" id="2.3.1.-" evidence="5"/>
<comment type="similarity">
    <text evidence="3">Belongs to the acetyltransferase family. RimJ subfamily.</text>
</comment>
<dbReference type="Pfam" id="PF13302">
    <property type="entry name" value="Acetyltransf_3"/>
    <property type="match status" value="1"/>
</dbReference>
<dbReference type="Gene3D" id="3.40.630.30">
    <property type="match status" value="2"/>
</dbReference>
<dbReference type="InterPro" id="IPR016181">
    <property type="entry name" value="Acyl_CoA_acyltransferase"/>
</dbReference>
<proteinExistence type="inferred from homology"/>
<evidence type="ECO:0000259" key="4">
    <source>
        <dbReference type="PROSITE" id="PS51186"/>
    </source>
</evidence>
<comment type="caution">
    <text evidence="5">The sequence shown here is derived from an EMBL/GenBank/DDBJ whole genome shotgun (WGS) entry which is preliminary data.</text>
</comment>
<dbReference type="InterPro" id="IPR051531">
    <property type="entry name" value="N-acetyltransferase"/>
</dbReference>
<dbReference type="EMBL" id="JBHLSV010000006">
    <property type="protein sequence ID" value="MFC0673705.1"/>
    <property type="molecule type" value="Genomic_DNA"/>
</dbReference>
<name>A0ABV6R9P1_9MICO</name>
<protein>
    <submittedName>
        <fullName evidence="5">GNAT family N-acetyltransferase</fullName>
        <ecNumber evidence="5">2.3.1.-</ecNumber>
    </submittedName>
</protein>
<dbReference type="PROSITE" id="PS51186">
    <property type="entry name" value="GNAT"/>
    <property type="match status" value="2"/>
</dbReference>
<dbReference type="Pfam" id="PF13673">
    <property type="entry name" value="Acetyltransf_10"/>
    <property type="match status" value="1"/>
</dbReference>
<organism evidence="5 6">
    <name type="scientific">Brachybacterium hainanense</name>
    <dbReference type="NCBI Taxonomy" id="1541174"/>
    <lineage>
        <taxon>Bacteria</taxon>
        <taxon>Bacillati</taxon>
        <taxon>Actinomycetota</taxon>
        <taxon>Actinomycetes</taxon>
        <taxon>Micrococcales</taxon>
        <taxon>Dermabacteraceae</taxon>
        <taxon>Brachybacterium</taxon>
    </lineage>
</organism>
<dbReference type="CDD" id="cd04301">
    <property type="entry name" value="NAT_SF"/>
    <property type="match status" value="1"/>
</dbReference>
<evidence type="ECO:0000313" key="5">
    <source>
        <dbReference type="EMBL" id="MFC0673705.1"/>
    </source>
</evidence>
<keyword evidence="6" id="KW-1185">Reference proteome</keyword>
<dbReference type="PANTHER" id="PTHR43792:SF8">
    <property type="entry name" value="[RIBOSOMAL PROTEIN US5]-ALANINE N-ACETYLTRANSFERASE"/>
    <property type="match status" value="1"/>
</dbReference>